<gene>
    <name evidence="1" type="ORF">QFC22_005951</name>
</gene>
<evidence type="ECO:0000313" key="2">
    <source>
        <dbReference type="Proteomes" id="UP001243375"/>
    </source>
</evidence>
<organism evidence="1 2">
    <name type="scientific">Naganishia vaughanmartiniae</name>
    <dbReference type="NCBI Taxonomy" id="1424756"/>
    <lineage>
        <taxon>Eukaryota</taxon>
        <taxon>Fungi</taxon>
        <taxon>Dikarya</taxon>
        <taxon>Basidiomycota</taxon>
        <taxon>Agaricomycotina</taxon>
        <taxon>Tremellomycetes</taxon>
        <taxon>Filobasidiales</taxon>
        <taxon>Filobasidiaceae</taxon>
        <taxon>Naganishia</taxon>
    </lineage>
</organism>
<dbReference type="Proteomes" id="UP001243375">
    <property type="component" value="Unassembled WGS sequence"/>
</dbReference>
<proteinExistence type="predicted"/>
<dbReference type="EMBL" id="JASBWU010000021">
    <property type="protein sequence ID" value="KAJ9113643.1"/>
    <property type="molecule type" value="Genomic_DNA"/>
</dbReference>
<comment type="caution">
    <text evidence="1">The sequence shown here is derived from an EMBL/GenBank/DDBJ whole genome shotgun (WGS) entry which is preliminary data.</text>
</comment>
<protein>
    <submittedName>
        <fullName evidence="1">Uncharacterized protein</fullName>
    </submittedName>
</protein>
<keyword evidence="2" id="KW-1185">Reference proteome</keyword>
<name>A0ACC2WQF9_9TREE</name>
<sequence>MTVILHAKIVAKAEHAEAVKKQLLAIKDDADNKEEECLVYRVNQVVDDKNTFILFEEMKCTSPVERRQSITDLVHPSADTTSTPQSTAGSALETVAQALKNALPSTDATASNGDLQIGSLGILHPAVLDNFALVNPCSVLEINVEPFL</sequence>
<evidence type="ECO:0000313" key="1">
    <source>
        <dbReference type="EMBL" id="KAJ9113643.1"/>
    </source>
</evidence>
<accession>A0ACC2WQF9</accession>
<reference evidence="1" key="1">
    <citation type="submission" date="2023-04" db="EMBL/GenBank/DDBJ databases">
        <title>Draft Genome sequencing of Naganishia species isolated from polar environments using Oxford Nanopore Technology.</title>
        <authorList>
            <person name="Leo P."/>
            <person name="Venkateswaran K."/>
        </authorList>
    </citation>
    <scope>NUCLEOTIDE SEQUENCE</scope>
    <source>
        <strain evidence="1">MNA-CCFEE 5425</strain>
    </source>
</reference>